<accession>B6Q7I0</accession>
<dbReference type="SMART" id="SM00694">
    <property type="entry name" value="DysFC"/>
    <property type="match status" value="1"/>
</dbReference>
<gene>
    <name evidence="3" type="ORF">PMAA_025820</name>
</gene>
<dbReference type="STRING" id="441960.B6Q7I0"/>
<dbReference type="OrthoDB" id="72441at2759"/>
<dbReference type="EMBL" id="DS995899">
    <property type="protein sequence ID" value="EEA27732.1"/>
    <property type="molecule type" value="Genomic_DNA"/>
</dbReference>
<dbReference type="PANTHER" id="PTHR23250:SF1">
    <property type="entry name" value="TECTONIN BETA-PROPELLER REPEAT-CONTAINING PROTEIN 1"/>
    <property type="match status" value="1"/>
</dbReference>
<sequence>MHSLQFLPAQGERIMATDAAKGIDLVDNTTPSQPLERDLTRSETRPSSFPLGRKLTRDSVKNGLQRRKYAKWQPERLNASDTDSRSQSLSRAATKNNTTDTQSLGKDIDGVDILDIVPVQTKTTDILKAEENPEANPELDVLYENQRGWFLFGIPFYSSRSLLQFDPPAWVDKDYRESPVNITNAQLPDPSWEWAWPTWYVDMSGDVDEEGWQYSFLFLPKFGWHGTHPWFHSYVRRRRWVRLRIKKNDAPLRNGADQTDFHMAHLLNEDYFSIHSQEPESVEPSILPPTTNVSSSSDIRRDIGGSPERQVGDNIDNIPRLLDAMKNAIVDREKIEALRKFLAQGGEELYYLPDKVPEVLGLFIFRTSRWQFLKLLQDALDEVELESTTGADKKELDALNRRRNNISRTIDAIKKELSDSDIFDISKDNLEGLHATELQKPYESSHSKGKEKSWTDIKGIPKAAAVGQEGHIY</sequence>
<protein>
    <recommendedName>
        <fullName evidence="2">Peroxin/Ferlin domain-containing protein</fullName>
    </recommendedName>
</protein>
<organism evidence="3 4">
    <name type="scientific">Talaromyces marneffei (strain ATCC 18224 / CBS 334.59 / QM 7333)</name>
    <name type="common">Penicillium marneffei</name>
    <dbReference type="NCBI Taxonomy" id="441960"/>
    <lineage>
        <taxon>Eukaryota</taxon>
        <taxon>Fungi</taxon>
        <taxon>Dikarya</taxon>
        <taxon>Ascomycota</taxon>
        <taxon>Pezizomycotina</taxon>
        <taxon>Eurotiomycetes</taxon>
        <taxon>Eurotiomycetidae</taxon>
        <taxon>Eurotiales</taxon>
        <taxon>Trichocomaceae</taxon>
        <taxon>Talaromyces</taxon>
        <taxon>Talaromyces sect. Talaromyces</taxon>
    </lineage>
</organism>
<evidence type="ECO:0000259" key="2">
    <source>
        <dbReference type="SMART" id="SM00694"/>
    </source>
</evidence>
<dbReference type="VEuPathDB" id="FungiDB:PMAA_025820"/>
<feature type="region of interest" description="Disordered" evidence="1">
    <location>
        <begin position="25"/>
        <end position="104"/>
    </location>
</feature>
<feature type="domain" description="Peroxin/Ferlin" evidence="2">
    <location>
        <begin position="211"/>
        <end position="247"/>
    </location>
</feature>
<dbReference type="PhylomeDB" id="B6Q7I0"/>
<dbReference type="GO" id="GO:0016020">
    <property type="term" value="C:membrane"/>
    <property type="evidence" value="ECO:0007669"/>
    <property type="project" value="InterPro"/>
</dbReference>
<dbReference type="Proteomes" id="UP000001294">
    <property type="component" value="Unassembled WGS sequence"/>
</dbReference>
<dbReference type="InterPro" id="IPR006614">
    <property type="entry name" value="Peroxin/Ferlin"/>
</dbReference>
<evidence type="ECO:0000256" key="1">
    <source>
        <dbReference type="SAM" id="MobiDB-lite"/>
    </source>
</evidence>
<dbReference type="HOGENOM" id="CLU_028361_2_1_1"/>
<keyword evidence="4" id="KW-1185">Reference proteome</keyword>
<evidence type="ECO:0000313" key="3">
    <source>
        <dbReference type="EMBL" id="EEA27732.1"/>
    </source>
</evidence>
<dbReference type="PANTHER" id="PTHR23250">
    <property type="entry name" value="DYSFERLIN-RELATED"/>
    <property type="match status" value="1"/>
</dbReference>
<evidence type="ECO:0000313" key="4">
    <source>
        <dbReference type="Proteomes" id="UP000001294"/>
    </source>
</evidence>
<dbReference type="AlphaFoldDB" id="B6Q7I0"/>
<feature type="compositionally biased region" description="Basic and acidic residues" evidence="1">
    <location>
        <begin position="35"/>
        <end position="44"/>
    </location>
</feature>
<feature type="compositionally biased region" description="Polar residues" evidence="1">
    <location>
        <begin position="79"/>
        <end position="104"/>
    </location>
</feature>
<feature type="compositionally biased region" description="Polar residues" evidence="1">
    <location>
        <begin position="288"/>
        <end position="297"/>
    </location>
</feature>
<proteinExistence type="predicted"/>
<name>B6Q7I0_TALMQ</name>
<dbReference type="InterPro" id="IPR051513">
    <property type="entry name" value="Tectonin_beta-prop"/>
</dbReference>
<feature type="region of interest" description="Disordered" evidence="1">
    <location>
        <begin position="281"/>
        <end position="310"/>
    </location>
</feature>
<reference evidence="4" key="1">
    <citation type="journal article" date="2015" name="Genome Announc.">
        <title>Genome sequence of the AIDS-associated pathogen Penicillium marneffei (ATCC18224) and its near taxonomic relative Talaromyces stipitatus (ATCC10500).</title>
        <authorList>
            <person name="Nierman W.C."/>
            <person name="Fedorova-Abrams N.D."/>
            <person name="Andrianopoulos A."/>
        </authorList>
    </citation>
    <scope>NUCLEOTIDE SEQUENCE [LARGE SCALE GENOMIC DNA]</scope>
    <source>
        <strain evidence="4">ATCC 18224 / CBS 334.59 / QM 7333</strain>
    </source>
</reference>